<sequence>MKKKFMLMIVVCLFLIGCKSVAVVSTDESQAALQKVELKDPYMVFEDTNSTYKIKYNAIQRENSRDREEIAEAEPLFIENFKKTKNNMDLSQRINVVPVSMSATENQNGKFLMLNILVINNSDKIITNFFTDQSYTFSNNPLAVSDSIEMANLAVEQLNPKEGVLVSYGIDIADQPNDFYTNLTIEDIIIKSSDIHMTTK</sequence>
<feature type="chain" id="PRO_5043364878" description="DUF5067 domain-containing protein" evidence="1">
    <location>
        <begin position="23"/>
        <end position="200"/>
    </location>
</feature>
<dbReference type="PROSITE" id="PS51257">
    <property type="entry name" value="PROKAR_LIPOPROTEIN"/>
    <property type="match status" value="1"/>
</dbReference>
<dbReference type="EMBL" id="JAVBVO010000005">
    <property type="protein sequence ID" value="MDZ5760165.1"/>
    <property type="molecule type" value="Genomic_DNA"/>
</dbReference>
<evidence type="ECO:0000313" key="3">
    <source>
        <dbReference type="Proteomes" id="UP001290462"/>
    </source>
</evidence>
<dbReference type="Proteomes" id="UP001290462">
    <property type="component" value="Unassembled WGS sequence"/>
</dbReference>
<dbReference type="RefSeq" id="WP_135054688.1">
    <property type="nucleotide sequence ID" value="NZ_JAVBVO010000005.1"/>
</dbReference>
<evidence type="ECO:0000313" key="2">
    <source>
        <dbReference type="EMBL" id="MDZ5760165.1"/>
    </source>
</evidence>
<evidence type="ECO:0000256" key="1">
    <source>
        <dbReference type="SAM" id="SignalP"/>
    </source>
</evidence>
<organism evidence="2 3">
    <name type="scientific">Carnobacterium maltaromaticum</name>
    <name type="common">Carnobacterium piscicola</name>
    <dbReference type="NCBI Taxonomy" id="2751"/>
    <lineage>
        <taxon>Bacteria</taxon>
        <taxon>Bacillati</taxon>
        <taxon>Bacillota</taxon>
        <taxon>Bacilli</taxon>
        <taxon>Lactobacillales</taxon>
        <taxon>Carnobacteriaceae</taxon>
        <taxon>Carnobacterium</taxon>
    </lineage>
</organism>
<evidence type="ECO:0008006" key="4">
    <source>
        <dbReference type="Google" id="ProtNLM"/>
    </source>
</evidence>
<dbReference type="AlphaFoldDB" id="A0AAW9K6E5"/>
<name>A0AAW9K6E5_CARML</name>
<proteinExistence type="predicted"/>
<reference evidence="2" key="1">
    <citation type="submission" date="2023-08" db="EMBL/GenBank/DDBJ databases">
        <title>Genomic characterization of piscicolin 126 produced by Carnobacterium maltaromaticum CM22 strain isolated from salmon (Salmo salar).</title>
        <authorList>
            <person name="Gonzalez-Gragera E."/>
            <person name="Garcia-Lopez J.D."/>
            <person name="Teso-Perez C."/>
            <person name="Gimenez-Hernandez I."/>
            <person name="Peralta-Sanchez J.M."/>
            <person name="Valdivia E."/>
            <person name="Montalban-Lopez M."/>
            <person name="Martin-Platero A.M."/>
            <person name="Banos A."/>
            <person name="Martinez-Bueno M."/>
        </authorList>
    </citation>
    <scope>NUCLEOTIDE SEQUENCE</scope>
    <source>
        <strain evidence="2">CM22</strain>
    </source>
</reference>
<protein>
    <recommendedName>
        <fullName evidence="4">DUF5067 domain-containing protein</fullName>
    </recommendedName>
</protein>
<comment type="caution">
    <text evidence="2">The sequence shown here is derived from an EMBL/GenBank/DDBJ whole genome shotgun (WGS) entry which is preliminary data.</text>
</comment>
<gene>
    <name evidence="2" type="ORF">RAK27_16125</name>
</gene>
<accession>A0AAW9K6E5</accession>
<feature type="signal peptide" evidence="1">
    <location>
        <begin position="1"/>
        <end position="22"/>
    </location>
</feature>
<keyword evidence="1" id="KW-0732">Signal</keyword>